<proteinExistence type="predicted"/>
<keyword evidence="2" id="KW-0238">DNA-binding</keyword>
<dbReference type="GO" id="GO:0043565">
    <property type="term" value="F:sequence-specific DNA binding"/>
    <property type="evidence" value="ECO:0007669"/>
    <property type="project" value="InterPro"/>
</dbReference>
<dbReference type="InterPro" id="IPR018062">
    <property type="entry name" value="HTH_AraC-typ_CS"/>
</dbReference>
<dbReference type="RefSeq" id="WP_314802271.1">
    <property type="nucleotide sequence ID" value="NZ_CP130319.1"/>
</dbReference>
<evidence type="ECO:0000313" key="6">
    <source>
        <dbReference type="Proteomes" id="UP001304650"/>
    </source>
</evidence>
<dbReference type="InterPro" id="IPR037923">
    <property type="entry name" value="HTH-like"/>
</dbReference>
<dbReference type="SUPFAM" id="SSF46689">
    <property type="entry name" value="Homeodomain-like"/>
    <property type="match status" value="2"/>
</dbReference>
<protein>
    <submittedName>
        <fullName evidence="5">AraC family transcriptional regulator</fullName>
    </submittedName>
</protein>
<keyword evidence="6" id="KW-1185">Reference proteome</keyword>
<dbReference type="Proteomes" id="UP001304650">
    <property type="component" value="Chromosome"/>
</dbReference>
<evidence type="ECO:0000256" key="2">
    <source>
        <dbReference type="ARBA" id="ARBA00023125"/>
    </source>
</evidence>
<dbReference type="SUPFAM" id="SSF51215">
    <property type="entry name" value="Regulatory protein AraC"/>
    <property type="match status" value="1"/>
</dbReference>
<evidence type="ECO:0000256" key="3">
    <source>
        <dbReference type="ARBA" id="ARBA00023163"/>
    </source>
</evidence>
<dbReference type="Gene3D" id="1.10.10.60">
    <property type="entry name" value="Homeodomain-like"/>
    <property type="match status" value="2"/>
</dbReference>
<dbReference type="InterPro" id="IPR014710">
    <property type="entry name" value="RmlC-like_jellyroll"/>
</dbReference>
<reference evidence="5" key="1">
    <citation type="submission" date="2022-02" db="EMBL/GenBank/DDBJ databases">
        <title>Paenibacillus sp. MBLB1832 Whole Genome Shotgun Sequencing.</title>
        <authorList>
            <person name="Hwang C.Y."/>
            <person name="Cho E.-S."/>
            <person name="Seo M.-J."/>
        </authorList>
    </citation>
    <scope>NUCLEOTIDE SEQUENCE</scope>
    <source>
        <strain evidence="5">MBLB1832</strain>
    </source>
</reference>
<keyword evidence="1" id="KW-0805">Transcription regulation</keyword>
<dbReference type="EMBL" id="CP130319">
    <property type="protein sequence ID" value="WNR45485.1"/>
    <property type="molecule type" value="Genomic_DNA"/>
</dbReference>
<feature type="domain" description="HTH araC/xylS-type" evidence="4">
    <location>
        <begin position="189"/>
        <end position="287"/>
    </location>
</feature>
<dbReference type="SMART" id="SM00342">
    <property type="entry name" value="HTH_ARAC"/>
    <property type="match status" value="1"/>
</dbReference>
<dbReference type="PANTHER" id="PTHR43280:SF2">
    <property type="entry name" value="HTH-TYPE TRANSCRIPTIONAL REGULATOR EXSA"/>
    <property type="match status" value="1"/>
</dbReference>
<dbReference type="PROSITE" id="PS01124">
    <property type="entry name" value="HTH_ARAC_FAMILY_2"/>
    <property type="match status" value="1"/>
</dbReference>
<evidence type="ECO:0000259" key="4">
    <source>
        <dbReference type="PROSITE" id="PS01124"/>
    </source>
</evidence>
<accession>A0AA96RL79</accession>
<evidence type="ECO:0000313" key="5">
    <source>
        <dbReference type="EMBL" id="WNR45485.1"/>
    </source>
</evidence>
<dbReference type="Pfam" id="PF02311">
    <property type="entry name" value="AraC_binding"/>
    <property type="match status" value="1"/>
</dbReference>
<dbReference type="PANTHER" id="PTHR43280">
    <property type="entry name" value="ARAC-FAMILY TRANSCRIPTIONAL REGULATOR"/>
    <property type="match status" value="1"/>
</dbReference>
<dbReference type="GO" id="GO:0003700">
    <property type="term" value="F:DNA-binding transcription factor activity"/>
    <property type="evidence" value="ECO:0007669"/>
    <property type="project" value="InterPro"/>
</dbReference>
<sequence>MVELIRKIFDDHDLFPFSLAYKSTKSSQSELPDHFHDWYEIVFVYRGSGTFFVDHTFYDMKQGDLFLIPGNTIHRATPDKETPVTSSAIYFSPAMLQAAQFGDGFSYLQSFEQASALRGYKLATLPHHAQQLAQIFESIQYELLHAIPGYRQAIYLHLLQLLLYVQRDVAATEARTPHVDTLVVPQWMREILLYMDQHYCENISLTTLSKRAAVSPAHFSRAFKQLIGMNFTAYILTKRIIRAKQLLQESDASVQTIAEMCGFESLPHFHAMFKRMLGLTPAAVRKSV</sequence>
<dbReference type="PROSITE" id="PS00041">
    <property type="entry name" value="HTH_ARAC_FAMILY_1"/>
    <property type="match status" value="1"/>
</dbReference>
<evidence type="ECO:0000256" key="1">
    <source>
        <dbReference type="ARBA" id="ARBA00023015"/>
    </source>
</evidence>
<dbReference type="Pfam" id="PF12833">
    <property type="entry name" value="HTH_18"/>
    <property type="match status" value="1"/>
</dbReference>
<dbReference type="InterPro" id="IPR009057">
    <property type="entry name" value="Homeodomain-like_sf"/>
</dbReference>
<dbReference type="InterPro" id="IPR018060">
    <property type="entry name" value="HTH_AraC"/>
</dbReference>
<gene>
    <name evidence="5" type="ORF">MJB10_05005</name>
</gene>
<dbReference type="InterPro" id="IPR003313">
    <property type="entry name" value="AraC-bd"/>
</dbReference>
<dbReference type="Gene3D" id="2.60.120.10">
    <property type="entry name" value="Jelly Rolls"/>
    <property type="match status" value="1"/>
</dbReference>
<organism evidence="5 6">
    <name type="scientific">Paenibacillus roseopurpureus</name>
    <dbReference type="NCBI Taxonomy" id="2918901"/>
    <lineage>
        <taxon>Bacteria</taxon>
        <taxon>Bacillati</taxon>
        <taxon>Bacillota</taxon>
        <taxon>Bacilli</taxon>
        <taxon>Bacillales</taxon>
        <taxon>Paenibacillaceae</taxon>
        <taxon>Paenibacillus</taxon>
    </lineage>
</organism>
<dbReference type="AlphaFoldDB" id="A0AA96RL79"/>
<dbReference type="KEGG" id="proo:MJB10_05005"/>
<name>A0AA96RL79_9BACL</name>
<keyword evidence="3" id="KW-0804">Transcription</keyword>